<dbReference type="InterPro" id="IPR043128">
    <property type="entry name" value="Rev_trsase/Diguanyl_cyclase"/>
</dbReference>
<dbReference type="GO" id="GO:0052621">
    <property type="term" value="F:diguanylate cyclase activity"/>
    <property type="evidence" value="ECO:0007669"/>
    <property type="project" value="UniProtKB-EC"/>
</dbReference>
<dbReference type="SMART" id="SM00086">
    <property type="entry name" value="PAC"/>
    <property type="match status" value="1"/>
</dbReference>
<dbReference type="PANTHER" id="PTHR45138:SF9">
    <property type="entry name" value="DIGUANYLATE CYCLASE DGCM-RELATED"/>
    <property type="match status" value="1"/>
</dbReference>
<dbReference type="Pfam" id="PF13426">
    <property type="entry name" value="PAS_9"/>
    <property type="match status" value="1"/>
</dbReference>
<reference evidence="7" key="2">
    <citation type="submission" date="2019-02" db="EMBL/GenBank/DDBJ databases">
        <title>Granulicella sibirica sp. nov., a psychrotolerant acidobacterium isolated from an organic soil layer in forested tundra, West Siberia.</title>
        <authorList>
            <person name="Oshkin I.Y."/>
            <person name="Kulichevskaya I.S."/>
            <person name="Rijpstra W.I.C."/>
            <person name="Sinninghe Damste J.S."/>
            <person name="Rakitin A.L."/>
            <person name="Ravin N.V."/>
            <person name="Dedysh S.N."/>
        </authorList>
    </citation>
    <scope>NUCLEOTIDE SEQUENCE [LARGE SCALE GENOMIC DNA]</scope>
    <source>
        <strain evidence="7">AF10</strain>
    </source>
</reference>
<evidence type="ECO:0000256" key="1">
    <source>
        <dbReference type="ARBA" id="ARBA00012528"/>
    </source>
</evidence>
<dbReference type="Gene3D" id="3.30.70.270">
    <property type="match status" value="1"/>
</dbReference>
<dbReference type="EC" id="2.7.7.65" evidence="1"/>
<dbReference type="InterPro" id="IPR000014">
    <property type="entry name" value="PAS"/>
</dbReference>
<dbReference type="Pfam" id="PF00990">
    <property type="entry name" value="GGDEF"/>
    <property type="match status" value="1"/>
</dbReference>
<keyword evidence="7" id="KW-1185">Reference proteome</keyword>
<dbReference type="PANTHER" id="PTHR45138">
    <property type="entry name" value="REGULATORY COMPONENTS OF SENSORY TRANSDUCTION SYSTEM"/>
    <property type="match status" value="1"/>
</dbReference>
<dbReference type="FunFam" id="3.30.70.270:FF:000001">
    <property type="entry name" value="Diguanylate cyclase domain protein"/>
    <property type="match status" value="1"/>
</dbReference>
<gene>
    <name evidence="6" type="ORF">GRAN_3122</name>
</gene>
<protein>
    <recommendedName>
        <fullName evidence="1">diguanylate cyclase</fullName>
        <ecNumber evidence="1">2.7.7.65</ecNumber>
    </recommendedName>
</protein>
<dbReference type="GO" id="GO:1902201">
    <property type="term" value="P:negative regulation of bacterial-type flagellum-dependent cell motility"/>
    <property type="evidence" value="ECO:0007669"/>
    <property type="project" value="TreeGrafter"/>
</dbReference>
<evidence type="ECO:0000259" key="5">
    <source>
        <dbReference type="PROSITE" id="PS50887"/>
    </source>
</evidence>
<reference evidence="6 7" key="1">
    <citation type="submission" date="2018-11" db="EMBL/GenBank/DDBJ databases">
        <authorList>
            <person name="Mardanov A.V."/>
            <person name="Ravin N.V."/>
            <person name="Dedysh S.N."/>
        </authorList>
    </citation>
    <scope>NUCLEOTIDE SEQUENCE [LARGE SCALE GENOMIC DNA]</scope>
    <source>
        <strain evidence="6 7">AF10</strain>
    </source>
</reference>
<dbReference type="InterPro" id="IPR029787">
    <property type="entry name" value="Nucleotide_cyclase"/>
</dbReference>
<dbReference type="InterPro" id="IPR050469">
    <property type="entry name" value="Diguanylate_Cyclase"/>
</dbReference>
<dbReference type="Gene3D" id="3.30.450.20">
    <property type="entry name" value="PAS domain"/>
    <property type="match status" value="1"/>
</dbReference>
<evidence type="ECO:0000259" key="3">
    <source>
        <dbReference type="PROSITE" id="PS50112"/>
    </source>
</evidence>
<dbReference type="SMART" id="SM00091">
    <property type="entry name" value="PAS"/>
    <property type="match status" value="1"/>
</dbReference>
<dbReference type="InterPro" id="IPR000700">
    <property type="entry name" value="PAS-assoc_C"/>
</dbReference>
<dbReference type="InterPro" id="IPR035965">
    <property type="entry name" value="PAS-like_dom_sf"/>
</dbReference>
<dbReference type="SUPFAM" id="SSF55785">
    <property type="entry name" value="PYP-like sensor domain (PAS domain)"/>
    <property type="match status" value="1"/>
</dbReference>
<comment type="caution">
    <text evidence="6">The sequence shown here is derived from an EMBL/GenBank/DDBJ whole genome shotgun (WGS) entry which is preliminary data.</text>
</comment>
<accession>A0A4Q0SYI9</accession>
<sequence>MMPNDNLIFRKIVEHSIDVIFRLTLECEVLYASPSVRRQLGYEPAELLGRVIFDLIYEPDREVARKAARRSVQPGVENSPGTQRWIHKDGHLVWIEVNGRTMRNEDGPSGEIVIFTRDISDRKALEQKLEELAVTDSLTGLRNRRGFDERLGREWERTLRIGSPISLLLLDLDHFKHLNDSYGHSVGDDCLRAAALAFTTVIRRNMDVVARYGGEELAAILPDTDLEGAIQVAGNVCRSIAELRIPHRRNIEGRGIMTASIGVASVISRHGTSLTMPEVLVKAADSALYRAKQHGRNRVEANLITDTSRIEC</sequence>
<dbReference type="OrthoDB" id="9759607at2"/>
<dbReference type="NCBIfam" id="TIGR00254">
    <property type="entry name" value="GGDEF"/>
    <property type="match status" value="1"/>
</dbReference>
<dbReference type="AlphaFoldDB" id="A0A4Q0SYI9"/>
<proteinExistence type="predicted"/>
<dbReference type="SMART" id="SM00267">
    <property type="entry name" value="GGDEF"/>
    <property type="match status" value="1"/>
</dbReference>
<evidence type="ECO:0000256" key="2">
    <source>
        <dbReference type="ARBA" id="ARBA00034247"/>
    </source>
</evidence>
<organism evidence="6 7">
    <name type="scientific">Granulicella sibirica</name>
    <dbReference type="NCBI Taxonomy" id="2479048"/>
    <lineage>
        <taxon>Bacteria</taxon>
        <taxon>Pseudomonadati</taxon>
        <taxon>Acidobacteriota</taxon>
        <taxon>Terriglobia</taxon>
        <taxon>Terriglobales</taxon>
        <taxon>Acidobacteriaceae</taxon>
        <taxon>Granulicella</taxon>
    </lineage>
</organism>
<evidence type="ECO:0000313" key="6">
    <source>
        <dbReference type="EMBL" id="RXH56265.1"/>
    </source>
</evidence>
<dbReference type="EMBL" id="RDSM01000002">
    <property type="protein sequence ID" value="RXH56265.1"/>
    <property type="molecule type" value="Genomic_DNA"/>
</dbReference>
<dbReference type="CDD" id="cd00130">
    <property type="entry name" value="PAS"/>
    <property type="match status" value="1"/>
</dbReference>
<name>A0A4Q0SYI9_9BACT</name>
<dbReference type="CDD" id="cd01949">
    <property type="entry name" value="GGDEF"/>
    <property type="match status" value="1"/>
</dbReference>
<feature type="domain" description="PAC" evidence="4">
    <location>
        <begin position="79"/>
        <end position="131"/>
    </location>
</feature>
<dbReference type="SUPFAM" id="SSF55073">
    <property type="entry name" value="Nucleotide cyclase"/>
    <property type="match status" value="1"/>
</dbReference>
<feature type="domain" description="PAS" evidence="3">
    <location>
        <begin position="5"/>
        <end position="75"/>
    </location>
</feature>
<dbReference type="Proteomes" id="UP000289437">
    <property type="component" value="Unassembled WGS sequence"/>
</dbReference>
<dbReference type="GO" id="GO:0043709">
    <property type="term" value="P:cell adhesion involved in single-species biofilm formation"/>
    <property type="evidence" value="ECO:0007669"/>
    <property type="project" value="TreeGrafter"/>
</dbReference>
<feature type="domain" description="GGDEF" evidence="5">
    <location>
        <begin position="163"/>
        <end position="304"/>
    </location>
</feature>
<dbReference type="PROSITE" id="PS50887">
    <property type="entry name" value="GGDEF"/>
    <property type="match status" value="1"/>
</dbReference>
<dbReference type="PROSITE" id="PS50112">
    <property type="entry name" value="PAS"/>
    <property type="match status" value="1"/>
</dbReference>
<dbReference type="GO" id="GO:0005886">
    <property type="term" value="C:plasma membrane"/>
    <property type="evidence" value="ECO:0007669"/>
    <property type="project" value="TreeGrafter"/>
</dbReference>
<comment type="catalytic activity">
    <reaction evidence="2">
        <text>2 GTP = 3',3'-c-di-GMP + 2 diphosphate</text>
        <dbReference type="Rhea" id="RHEA:24898"/>
        <dbReference type="ChEBI" id="CHEBI:33019"/>
        <dbReference type="ChEBI" id="CHEBI:37565"/>
        <dbReference type="ChEBI" id="CHEBI:58805"/>
        <dbReference type="EC" id="2.7.7.65"/>
    </reaction>
</comment>
<evidence type="ECO:0000259" key="4">
    <source>
        <dbReference type="PROSITE" id="PS50113"/>
    </source>
</evidence>
<evidence type="ECO:0000313" key="7">
    <source>
        <dbReference type="Proteomes" id="UP000289437"/>
    </source>
</evidence>
<dbReference type="InterPro" id="IPR000160">
    <property type="entry name" value="GGDEF_dom"/>
</dbReference>
<dbReference type="NCBIfam" id="TIGR00229">
    <property type="entry name" value="sensory_box"/>
    <property type="match status" value="1"/>
</dbReference>
<dbReference type="InterPro" id="IPR001610">
    <property type="entry name" value="PAC"/>
</dbReference>
<dbReference type="RefSeq" id="WP_128913761.1">
    <property type="nucleotide sequence ID" value="NZ_RDSM01000002.1"/>
</dbReference>
<dbReference type="PROSITE" id="PS50113">
    <property type="entry name" value="PAC"/>
    <property type="match status" value="1"/>
</dbReference>